<evidence type="ECO:0000256" key="7">
    <source>
        <dbReference type="HAMAP-Rule" id="MF_00520"/>
    </source>
</evidence>
<dbReference type="EMBL" id="WCTL01000001">
    <property type="protein sequence ID" value="KAB4241417.1"/>
    <property type="molecule type" value="Genomic_DNA"/>
</dbReference>
<protein>
    <recommendedName>
        <fullName evidence="7 8">Ribulokinase</fullName>
        <ecNumber evidence="7 8">2.7.1.16</ecNumber>
    </recommendedName>
</protein>
<dbReference type="InterPro" id="IPR005929">
    <property type="entry name" value="Ribulokinase"/>
</dbReference>
<dbReference type="InterPro" id="IPR018485">
    <property type="entry name" value="FGGY_C"/>
</dbReference>
<evidence type="ECO:0000256" key="9">
    <source>
        <dbReference type="RuleBase" id="RU003455"/>
    </source>
</evidence>
<dbReference type="EMBL" id="WCUV01000001">
    <property type="protein sequence ID" value="KAB4096502.1"/>
    <property type="molecule type" value="Genomic_DNA"/>
</dbReference>
<evidence type="ECO:0000259" key="11">
    <source>
        <dbReference type="Pfam" id="PF02782"/>
    </source>
</evidence>
<dbReference type="PROSITE" id="PS00445">
    <property type="entry name" value="FGGY_KINASES_2"/>
    <property type="match status" value="1"/>
</dbReference>
<dbReference type="NCBIfam" id="TIGR01234">
    <property type="entry name" value="L-ribulokinase"/>
    <property type="match status" value="1"/>
</dbReference>
<dbReference type="GO" id="GO:0005737">
    <property type="term" value="C:cytoplasm"/>
    <property type="evidence" value="ECO:0007669"/>
    <property type="project" value="TreeGrafter"/>
</dbReference>
<accession>A0A139K0I9</accession>
<comment type="catalytic activity">
    <reaction evidence="7 9">
        <text>L-ribulose + ATP = L-ribulose 5-phosphate + ADP + H(+)</text>
        <dbReference type="Rhea" id="RHEA:22072"/>
        <dbReference type="ChEBI" id="CHEBI:15378"/>
        <dbReference type="ChEBI" id="CHEBI:16880"/>
        <dbReference type="ChEBI" id="CHEBI:30616"/>
        <dbReference type="ChEBI" id="CHEBI:58226"/>
        <dbReference type="ChEBI" id="CHEBI:456216"/>
        <dbReference type="EC" id="2.7.1.16"/>
    </reaction>
</comment>
<feature type="domain" description="Carbohydrate kinase FGGY N-terminal" evidence="10">
    <location>
        <begin position="7"/>
        <end position="282"/>
    </location>
</feature>
<dbReference type="SUPFAM" id="SSF53067">
    <property type="entry name" value="Actin-like ATPase domain"/>
    <property type="match status" value="2"/>
</dbReference>
<evidence type="ECO:0000313" key="13">
    <source>
        <dbReference type="EMBL" id="KAB4096502.1"/>
    </source>
</evidence>
<comment type="similarity">
    <text evidence="7 9">Belongs to the ribulokinase family.</text>
</comment>
<keyword evidence="6 7" id="KW-0119">Carbohydrate metabolism</keyword>
<dbReference type="GO" id="GO:0019569">
    <property type="term" value="P:L-arabinose catabolic process to D-xylulose 5-phosphate"/>
    <property type="evidence" value="ECO:0007669"/>
    <property type="project" value="UniProtKB-UniRule"/>
</dbReference>
<dbReference type="AlphaFoldDB" id="A0A139K0I9"/>
<dbReference type="GO" id="GO:0008741">
    <property type="term" value="F:ribulokinase activity"/>
    <property type="evidence" value="ECO:0007669"/>
    <property type="project" value="UniProtKB-UniRule"/>
</dbReference>
<organism evidence="13 16">
    <name type="scientific">Bacteroides uniformis</name>
    <dbReference type="NCBI Taxonomy" id="820"/>
    <lineage>
        <taxon>Bacteria</taxon>
        <taxon>Pseudomonadati</taxon>
        <taxon>Bacteroidota</taxon>
        <taxon>Bacteroidia</taxon>
        <taxon>Bacteroidales</taxon>
        <taxon>Bacteroidaceae</taxon>
        <taxon>Bacteroides</taxon>
    </lineage>
</organism>
<evidence type="ECO:0000256" key="6">
    <source>
        <dbReference type="ARBA" id="ARBA00023277"/>
    </source>
</evidence>
<evidence type="ECO:0000313" key="17">
    <source>
        <dbReference type="Proteomes" id="UP000462376"/>
    </source>
</evidence>
<dbReference type="Pfam" id="PF02782">
    <property type="entry name" value="FGGY_C"/>
    <property type="match status" value="1"/>
</dbReference>
<dbReference type="PANTHER" id="PTHR43435:SF4">
    <property type="entry name" value="FGGY CARBOHYDRATE KINASE DOMAIN-CONTAINING PROTEIN"/>
    <property type="match status" value="1"/>
</dbReference>
<evidence type="ECO:0000313" key="14">
    <source>
        <dbReference type="EMBL" id="KAB4241417.1"/>
    </source>
</evidence>
<evidence type="ECO:0000256" key="3">
    <source>
        <dbReference type="ARBA" id="ARBA00022777"/>
    </source>
</evidence>
<feature type="domain" description="Carbohydrate kinase FGGY C-terminal" evidence="11">
    <location>
        <begin position="293"/>
        <end position="497"/>
    </location>
</feature>
<comment type="catalytic activity">
    <reaction evidence="7">
        <text>D-ribulose + ATP = D-ribulose 5-phosphate + ADP + H(+)</text>
        <dbReference type="Rhea" id="RHEA:17601"/>
        <dbReference type="ChEBI" id="CHEBI:15378"/>
        <dbReference type="ChEBI" id="CHEBI:17173"/>
        <dbReference type="ChEBI" id="CHEBI:30616"/>
        <dbReference type="ChEBI" id="CHEBI:58121"/>
        <dbReference type="ChEBI" id="CHEBI:456216"/>
        <dbReference type="EC" id="2.7.1.16"/>
    </reaction>
</comment>
<keyword evidence="1 7" id="KW-0808">Transferase</keyword>
<keyword evidence="4 7" id="KW-0067">ATP-binding</keyword>
<dbReference type="UniPathway" id="UPA00145">
    <property type="reaction ID" value="UER00566"/>
</dbReference>
<reference evidence="12 15" key="1">
    <citation type="submission" date="2015-09" db="EMBL/GenBank/DDBJ databases">
        <authorList>
            <consortium name="Pathogen Informatics"/>
        </authorList>
    </citation>
    <scope>NUCLEOTIDE SEQUENCE [LARGE SCALE GENOMIC DNA]</scope>
    <source>
        <strain evidence="12 15">2789STDY5834847</strain>
    </source>
</reference>
<dbReference type="PIRSF" id="PIRSF000538">
    <property type="entry name" value="GlpK"/>
    <property type="match status" value="1"/>
</dbReference>
<dbReference type="NCBIfam" id="NF003154">
    <property type="entry name" value="PRK04123.1"/>
    <property type="match status" value="1"/>
</dbReference>
<dbReference type="EC" id="2.7.1.16" evidence="7 8"/>
<dbReference type="InterPro" id="IPR018483">
    <property type="entry name" value="Carb_kinase_FGGY_CS"/>
</dbReference>
<dbReference type="GO" id="GO:0019150">
    <property type="term" value="F:D-ribulokinase activity"/>
    <property type="evidence" value="ECO:0007669"/>
    <property type="project" value="TreeGrafter"/>
</dbReference>
<evidence type="ECO:0000256" key="1">
    <source>
        <dbReference type="ARBA" id="ARBA00022679"/>
    </source>
</evidence>
<dbReference type="Pfam" id="PF00370">
    <property type="entry name" value="FGGY_N"/>
    <property type="match status" value="1"/>
</dbReference>
<dbReference type="PATRIC" id="fig|820.27.peg.3173"/>
<dbReference type="Gene3D" id="3.30.420.40">
    <property type="match status" value="1"/>
</dbReference>
<evidence type="ECO:0000256" key="4">
    <source>
        <dbReference type="ARBA" id="ARBA00022840"/>
    </source>
</evidence>
<keyword evidence="2 7" id="KW-0547">Nucleotide-binding</keyword>
<evidence type="ECO:0000259" key="10">
    <source>
        <dbReference type="Pfam" id="PF00370"/>
    </source>
</evidence>
<evidence type="ECO:0000313" key="16">
    <source>
        <dbReference type="Proteomes" id="UP000432488"/>
    </source>
</evidence>
<reference evidence="16 17" key="2">
    <citation type="journal article" date="2019" name="Nat. Med.">
        <title>A library of human gut bacterial isolates paired with longitudinal multiomics data enables mechanistic microbiome research.</title>
        <authorList>
            <person name="Poyet M."/>
            <person name="Groussin M."/>
            <person name="Gibbons S.M."/>
            <person name="Avila-Pacheco J."/>
            <person name="Jiang X."/>
            <person name="Kearney S.M."/>
            <person name="Perrotta A.R."/>
            <person name="Berdy B."/>
            <person name="Zhao S."/>
            <person name="Lieberman T.D."/>
            <person name="Swanson P.K."/>
            <person name="Smith M."/>
            <person name="Roesemann S."/>
            <person name="Alexander J.E."/>
            <person name="Rich S.A."/>
            <person name="Livny J."/>
            <person name="Vlamakis H."/>
            <person name="Clish C."/>
            <person name="Bullock K."/>
            <person name="Deik A."/>
            <person name="Scott J."/>
            <person name="Pierce K.A."/>
            <person name="Xavier R.J."/>
            <person name="Alm E.J."/>
        </authorList>
    </citation>
    <scope>NUCLEOTIDE SEQUENCE [LARGE SCALE GENOMIC DNA]</scope>
    <source>
        <strain evidence="13 16">BIOML-A42</strain>
        <strain evidence="14 17">BIOML-A5</strain>
    </source>
</reference>
<dbReference type="GO" id="GO:0005524">
    <property type="term" value="F:ATP binding"/>
    <property type="evidence" value="ECO:0007669"/>
    <property type="project" value="UniProtKB-UniRule"/>
</dbReference>
<gene>
    <name evidence="7 12" type="primary">araB</name>
    <name evidence="12" type="ORF">ERS852462_00591</name>
    <name evidence="14" type="ORF">GAP47_02035</name>
    <name evidence="13" type="ORF">GAQ56_01375</name>
</gene>
<dbReference type="RefSeq" id="WP_057097364.1">
    <property type="nucleotide sequence ID" value="NZ_CACRTC010000039.1"/>
</dbReference>
<dbReference type="OrthoDB" id="9805576at2"/>
<evidence type="ECO:0000313" key="12">
    <source>
        <dbReference type="EMBL" id="CUO49719.1"/>
    </source>
</evidence>
<evidence type="ECO:0000313" key="15">
    <source>
        <dbReference type="Proteomes" id="UP000095614"/>
    </source>
</evidence>
<evidence type="ECO:0000256" key="2">
    <source>
        <dbReference type="ARBA" id="ARBA00022741"/>
    </source>
</evidence>
<dbReference type="Proteomes" id="UP000095614">
    <property type="component" value="Unassembled WGS sequence"/>
</dbReference>
<keyword evidence="3 7" id="KW-0418">Kinase</keyword>
<dbReference type="HAMAP" id="MF_00520">
    <property type="entry name" value="Ribulokinase"/>
    <property type="match status" value="1"/>
</dbReference>
<dbReference type="Proteomes" id="UP000462376">
    <property type="component" value="Unassembled WGS sequence"/>
</dbReference>
<dbReference type="STRING" id="820.ERS852554_03956"/>
<dbReference type="InterPro" id="IPR043129">
    <property type="entry name" value="ATPase_NBD"/>
</dbReference>
<comment type="pathway">
    <text evidence="7 9">Carbohydrate degradation; L-arabinose degradation via L-ribulose; D-xylulose 5-phosphate from L-arabinose (bacterial route): step 2/3.</text>
</comment>
<dbReference type="PANTHER" id="PTHR43435">
    <property type="entry name" value="RIBULOKINASE"/>
    <property type="match status" value="1"/>
</dbReference>
<dbReference type="Proteomes" id="UP000432488">
    <property type="component" value="Unassembled WGS sequence"/>
</dbReference>
<name>A0A139K0I9_BACUN</name>
<evidence type="ECO:0000256" key="5">
    <source>
        <dbReference type="ARBA" id="ARBA00022935"/>
    </source>
</evidence>
<dbReference type="Gene3D" id="1.20.58.2240">
    <property type="match status" value="1"/>
</dbReference>
<dbReference type="InterPro" id="IPR000577">
    <property type="entry name" value="Carb_kinase_FGGY"/>
</dbReference>
<keyword evidence="5 7" id="KW-0054">Arabinose catabolism</keyword>
<dbReference type="EMBL" id="CZAF01000002">
    <property type="protein sequence ID" value="CUO49719.1"/>
    <property type="molecule type" value="Genomic_DNA"/>
</dbReference>
<sequence>MESNKKYVIGLDFGTDSCRALVVDTYTGREMATGVSFYPRWKAGLYCDAHNNRYRQHPLDYIESMIEAVHIALSDLKEEEIASICGLCFDTTGSTPALTDKAGMPLALCPEFAEEPDAMFILWKDHTAVREAEQINALINKRNLDYLLYEGGTYSSEWVWSKVLHIINTNVAIKDAAYAWVEHCDWMTGLVTGNTIPEQIFRSRCAAGHKAMWHASWGLPSGEVLEELNPALKEMLPHLFTETHTSDTKAGELTPEWADRLGLPQGIAVAVGALDAHMGAVGASVAPGILTRIMGTSTCDIMVAGKDEVGGRCIKGICGQVDGSVLPGFVGFEAGQSAFGDIYAWFRKMLAWTLKDIPGGEARQKVLDGMLVELTREAQDMEPSEDGVVALDWMNGRRTPDADQNVKGAVAGLTLGTSAPEIFRALVEATAFGSRRIVEHMKGQGLRIDSVNAIGGISKKAPFVMQTLADVLDMPIRVVRSEQTCALGAAMFAAVAAGVYKDINEATRHMGSDIEAEYRPDEKRALIYEKLYKKYLELAKLAETIN</sequence>
<dbReference type="CDD" id="cd07781">
    <property type="entry name" value="ASKHA_NBD_FGGY_L-RBK"/>
    <property type="match status" value="1"/>
</dbReference>
<proteinExistence type="inferred from homology"/>
<evidence type="ECO:0000256" key="8">
    <source>
        <dbReference type="NCBIfam" id="TIGR01234"/>
    </source>
</evidence>
<dbReference type="InterPro" id="IPR018484">
    <property type="entry name" value="FGGY_N"/>
</dbReference>